<dbReference type="Proteomes" id="UP000238916">
    <property type="component" value="Unassembled WGS sequence"/>
</dbReference>
<dbReference type="AlphaFoldDB" id="A0A2U3LC88"/>
<dbReference type="SUPFAM" id="SSF143100">
    <property type="entry name" value="TTHA1013/TTHA0281-like"/>
    <property type="match status" value="1"/>
</dbReference>
<dbReference type="EMBL" id="OMOF01000396">
    <property type="protein sequence ID" value="SPF49545.1"/>
    <property type="molecule type" value="Genomic_DNA"/>
</dbReference>
<dbReference type="InterPro" id="IPR035069">
    <property type="entry name" value="TTHA1013/TTHA0281-like"/>
</dbReference>
<protein>
    <submittedName>
        <fullName evidence="2">Uncharacterized protein</fullName>
    </submittedName>
</protein>
<dbReference type="OrthoDB" id="1796280at2"/>
<evidence type="ECO:0000256" key="1">
    <source>
        <dbReference type="SAM" id="MobiDB-lite"/>
    </source>
</evidence>
<feature type="region of interest" description="Disordered" evidence="1">
    <location>
        <begin position="145"/>
        <end position="168"/>
    </location>
</feature>
<gene>
    <name evidence="2" type="ORF">SBF1_4550007</name>
</gene>
<sequence length="168" mass="18882">MRKFTLIASSLNEEGGLWLAEILEVEGCTTQGKDLLEAIQKAEELKDAIITINDLQFKEEDKQDEQKNNDANDVVGYYLSHKKKANGSICSDIDEVLGIIEKFDIEEDRGNKAFRRHLGIMMTHLSLAVSTLSIGPWTIQSKSMKSELGKAPEWDGWKDKPKENKVSA</sequence>
<accession>A0A2U3LC88</accession>
<reference evidence="3" key="1">
    <citation type="submission" date="2018-02" db="EMBL/GenBank/DDBJ databases">
        <authorList>
            <person name="Hausmann B."/>
        </authorList>
    </citation>
    <scope>NUCLEOTIDE SEQUENCE [LARGE SCALE GENOMIC DNA]</scope>
    <source>
        <strain evidence="3">Peat soil MAG SbF1</strain>
    </source>
</reference>
<organism evidence="2 3">
    <name type="scientific">Candidatus Desulfosporosinus infrequens</name>
    <dbReference type="NCBI Taxonomy" id="2043169"/>
    <lineage>
        <taxon>Bacteria</taxon>
        <taxon>Bacillati</taxon>
        <taxon>Bacillota</taxon>
        <taxon>Clostridia</taxon>
        <taxon>Eubacteriales</taxon>
        <taxon>Desulfitobacteriaceae</taxon>
        <taxon>Desulfosporosinus</taxon>
    </lineage>
</organism>
<proteinExistence type="predicted"/>
<evidence type="ECO:0000313" key="2">
    <source>
        <dbReference type="EMBL" id="SPF49545.1"/>
    </source>
</evidence>
<name>A0A2U3LC88_9FIRM</name>
<evidence type="ECO:0000313" key="3">
    <source>
        <dbReference type="Proteomes" id="UP000238916"/>
    </source>
</evidence>